<dbReference type="Pfam" id="PF12146">
    <property type="entry name" value="Hydrolase_4"/>
    <property type="match status" value="1"/>
</dbReference>
<organism evidence="3 4">
    <name type="scientific">Ceratopteris richardii</name>
    <name type="common">Triangle waterfern</name>
    <dbReference type="NCBI Taxonomy" id="49495"/>
    <lineage>
        <taxon>Eukaryota</taxon>
        <taxon>Viridiplantae</taxon>
        <taxon>Streptophyta</taxon>
        <taxon>Embryophyta</taxon>
        <taxon>Tracheophyta</taxon>
        <taxon>Polypodiopsida</taxon>
        <taxon>Polypodiidae</taxon>
        <taxon>Polypodiales</taxon>
        <taxon>Pteridineae</taxon>
        <taxon>Pteridaceae</taxon>
        <taxon>Parkerioideae</taxon>
        <taxon>Ceratopteris</taxon>
    </lineage>
</organism>
<reference evidence="3" key="1">
    <citation type="submission" date="2021-08" db="EMBL/GenBank/DDBJ databases">
        <title>WGS assembly of Ceratopteris richardii.</title>
        <authorList>
            <person name="Marchant D.B."/>
            <person name="Chen G."/>
            <person name="Jenkins J."/>
            <person name="Shu S."/>
            <person name="Leebens-Mack J."/>
            <person name="Grimwood J."/>
            <person name="Schmutz J."/>
            <person name="Soltis P."/>
            <person name="Soltis D."/>
            <person name="Chen Z.-H."/>
        </authorList>
    </citation>
    <scope>NUCLEOTIDE SEQUENCE</scope>
    <source>
        <strain evidence="3">Whitten #5841</strain>
        <tissue evidence="3">Leaf</tissue>
    </source>
</reference>
<evidence type="ECO:0000313" key="4">
    <source>
        <dbReference type="Proteomes" id="UP000825935"/>
    </source>
</evidence>
<comment type="caution">
    <text evidence="3">The sequence shown here is derived from an EMBL/GenBank/DDBJ whole genome shotgun (WGS) entry which is preliminary data.</text>
</comment>
<name>A0A8T2R7H5_CERRI</name>
<dbReference type="GO" id="GO:0016020">
    <property type="term" value="C:membrane"/>
    <property type="evidence" value="ECO:0007669"/>
    <property type="project" value="TreeGrafter"/>
</dbReference>
<evidence type="ECO:0000259" key="2">
    <source>
        <dbReference type="Pfam" id="PF12146"/>
    </source>
</evidence>
<protein>
    <recommendedName>
        <fullName evidence="2">Serine aminopeptidase S33 domain-containing protein</fullName>
    </recommendedName>
</protein>
<dbReference type="EMBL" id="CM035434">
    <property type="protein sequence ID" value="KAH7292289.1"/>
    <property type="molecule type" value="Genomic_DNA"/>
</dbReference>
<dbReference type="PANTHER" id="PTHR12277">
    <property type="entry name" value="ALPHA/BETA HYDROLASE DOMAIN-CONTAINING PROTEIN"/>
    <property type="match status" value="1"/>
</dbReference>
<dbReference type="InterPro" id="IPR029058">
    <property type="entry name" value="AB_hydrolase_fold"/>
</dbReference>
<evidence type="ECO:0000256" key="1">
    <source>
        <dbReference type="SAM" id="Phobius"/>
    </source>
</evidence>
<keyword evidence="1" id="KW-0812">Transmembrane</keyword>
<dbReference type="FunFam" id="3.40.50.1820:FF:000298">
    <property type="entry name" value="Bem46-like serine peptidase"/>
    <property type="match status" value="1"/>
</dbReference>
<dbReference type="SUPFAM" id="SSF53474">
    <property type="entry name" value="alpha/beta-Hydrolases"/>
    <property type="match status" value="1"/>
</dbReference>
<dbReference type="AlphaFoldDB" id="A0A8T2R7H5"/>
<evidence type="ECO:0000313" key="3">
    <source>
        <dbReference type="EMBL" id="KAH7292289.1"/>
    </source>
</evidence>
<keyword evidence="1" id="KW-0472">Membrane</keyword>
<dbReference type="GO" id="GO:0008474">
    <property type="term" value="F:palmitoyl-(protein) hydrolase activity"/>
    <property type="evidence" value="ECO:0007669"/>
    <property type="project" value="TreeGrafter"/>
</dbReference>
<accession>A0A8T2R7H5</accession>
<keyword evidence="4" id="KW-1185">Reference proteome</keyword>
<dbReference type="PANTHER" id="PTHR12277:SF81">
    <property type="entry name" value="PROTEIN ABHD13"/>
    <property type="match status" value="1"/>
</dbReference>
<keyword evidence="1" id="KW-1133">Transmembrane helix</keyword>
<dbReference type="Proteomes" id="UP000825935">
    <property type="component" value="Chromosome 29"/>
</dbReference>
<gene>
    <name evidence="3" type="ORF">KP509_29G060700</name>
</gene>
<dbReference type="OMA" id="QYWTSED"/>
<proteinExistence type="predicted"/>
<sequence>MVNLLNSLLYGIGGIACTCFVLLITFQEKLVYVPVVPGLSRSYPITPSRLHLKYEDVWLLASDGVRLHSWFIQLFPGYRGTTILFFQENAGNIAHRLEFIATMMRYLQCNVFMLSYRGYGDSEGYPSQHGLIKDAQAALDHLLQRTDIETTKVVVFGRSLGGAVATALVKNNPGKVAALILENTFTSILDMAGVMFPLLKWFIGGHGSNGLGIMNFLVRSPWNTLNIIGNVSAPVLFLSGSQDEMIPPAHMKRLYDAASLNTRTLFIEFADGMHMDTWLRGGERYWHSIRLFLEQHVGSSSD</sequence>
<dbReference type="OrthoDB" id="10249433at2759"/>
<dbReference type="Gene3D" id="3.40.50.1820">
    <property type="entry name" value="alpha/beta hydrolase"/>
    <property type="match status" value="1"/>
</dbReference>
<feature type="domain" description="Serine aminopeptidase S33" evidence="2">
    <location>
        <begin position="97"/>
        <end position="191"/>
    </location>
</feature>
<dbReference type="InterPro" id="IPR022742">
    <property type="entry name" value="Hydrolase_4"/>
</dbReference>
<feature type="transmembrane region" description="Helical" evidence="1">
    <location>
        <begin position="7"/>
        <end position="26"/>
    </location>
</feature>